<feature type="domain" description="HTH marR-type" evidence="4">
    <location>
        <begin position="38"/>
        <end position="171"/>
    </location>
</feature>
<accession>A0A414QWR7</accession>
<dbReference type="PRINTS" id="PR00598">
    <property type="entry name" value="HTHMARR"/>
</dbReference>
<dbReference type="InterPro" id="IPR036390">
    <property type="entry name" value="WH_DNA-bd_sf"/>
</dbReference>
<dbReference type="PROSITE" id="PS50995">
    <property type="entry name" value="HTH_MARR_2"/>
    <property type="match status" value="1"/>
</dbReference>
<evidence type="ECO:0000313" key="6">
    <source>
        <dbReference type="Proteomes" id="UP000284579"/>
    </source>
</evidence>
<comment type="caution">
    <text evidence="5">The sequence shown here is derived from an EMBL/GenBank/DDBJ whole genome shotgun (WGS) entry which is preliminary data.</text>
</comment>
<dbReference type="AlphaFoldDB" id="A0A414QWR7"/>
<sequence>MYKDRKIDLKENGNAVLTFPFSFDKICSELQNRGEKMNDDVGYMLKKVNDRIHIQADANLKECGLTFSQMRVLMVLRKNGGQVSQKMIEEELGVAHPTVVGIVSRLEKNGFVSCYMDPADRRSKIVCETEKALENHRKHKKQMLEVETRLLAGFSEDEIRELKQMLRHLYQNME</sequence>
<protein>
    <submittedName>
        <fullName evidence="5">MarR family transcriptional regulator</fullName>
    </submittedName>
</protein>
<dbReference type="InterPro" id="IPR000835">
    <property type="entry name" value="HTH_MarR-typ"/>
</dbReference>
<dbReference type="PROSITE" id="PS01117">
    <property type="entry name" value="HTH_MARR_1"/>
    <property type="match status" value="1"/>
</dbReference>
<dbReference type="Gene3D" id="1.10.10.10">
    <property type="entry name" value="Winged helix-like DNA-binding domain superfamily/Winged helix DNA-binding domain"/>
    <property type="match status" value="1"/>
</dbReference>
<keyword evidence="2" id="KW-0238">DNA-binding</keyword>
<keyword evidence="1" id="KW-0805">Transcription regulation</keyword>
<evidence type="ECO:0000256" key="2">
    <source>
        <dbReference type="ARBA" id="ARBA00023125"/>
    </source>
</evidence>
<dbReference type="PANTHER" id="PTHR42756">
    <property type="entry name" value="TRANSCRIPTIONAL REGULATOR, MARR"/>
    <property type="match status" value="1"/>
</dbReference>
<dbReference type="PANTHER" id="PTHR42756:SF1">
    <property type="entry name" value="TRANSCRIPTIONAL REPRESSOR OF EMRAB OPERON"/>
    <property type="match status" value="1"/>
</dbReference>
<evidence type="ECO:0000313" key="5">
    <source>
        <dbReference type="EMBL" id="RHF85225.1"/>
    </source>
</evidence>
<evidence type="ECO:0000256" key="3">
    <source>
        <dbReference type="ARBA" id="ARBA00023163"/>
    </source>
</evidence>
<proteinExistence type="predicted"/>
<dbReference type="SUPFAM" id="SSF46785">
    <property type="entry name" value="Winged helix' DNA-binding domain"/>
    <property type="match status" value="1"/>
</dbReference>
<dbReference type="EMBL" id="QRHO01000002">
    <property type="protein sequence ID" value="RHF85225.1"/>
    <property type="molecule type" value="Genomic_DNA"/>
</dbReference>
<organism evidence="5 6">
    <name type="scientific">Coprococcus comes</name>
    <dbReference type="NCBI Taxonomy" id="410072"/>
    <lineage>
        <taxon>Bacteria</taxon>
        <taxon>Bacillati</taxon>
        <taxon>Bacillota</taxon>
        <taxon>Clostridia</taxon>
        <taxon>Lachnospirales</taxon>
        <taxon>Lachnospiraceae</taxon>
        <taxon>Coprococcus</taxon>
    </lineage>
</organism>
<dbReference type="Pfam" id="PF12802">
    <property type="entry name" value="MarR_2"/>
    <property type="match status" value="1"/>
</dbReference>
<dbReference type="Proteomes" id="UP000284579">
    <property type="component" value="Unassembled WGS sequence"/>
</dbReference>
<dbReference type="GO" id="GO:0003700">
    <property type="term" value="F:DNA-binding transcription factor activity"/>
    <property type="evidence" value="ECO:0007669"/>
    <property type="project" value="InterPro"/>
</dbReference>
<evidence type="ECO:0000256" key="1">
    <source>
        <dbReference type="ARBA" id="ARBA00023015"/>
    </source>
</evidence>
<dbReference type="SMART" id="SM00347">
    <property type="entry name" value="HTH_MARR"/>
    <property type="match status" value="1"/>
</dbReference>
<evidence type="ECO:0000259" key="4">
    <source>
        <dbReference type="PROSITE" id="PS50995"/>
    </source>
</evidence>
<name>A0A414QWR7_9FIRM</name>
<keyword evidence="3" id="KW-0804">Transcription</keyword>
<dbReference type="GO" id="GO:0003677">
    <property type="term" value="F:DNA binding"/>
    <property type="evidence" value="ECO:0007669"/>
    <property type="project" value="UniProtKB-KW"/>
</dbReference>
<gene>
    <name evidence="5" type="ORF">DW656_02320</name>
</gene>
<dbReference type="InterPro" id="IPR036388">
    <property type="entry name" value="WH-like_DNA-bd_sf"/>
</dbReference>
<reference evidence="5 6" key="1">
    <citation type="submission" date="2018-08" db="EMBL/GenBank/DDBJ databases">
        <title>A genome reference for cultivated species of the human gut microbiota.</title>
        <authorList>
            <person name="Zou Y."/>
            <person name="Xue W."/>
            <person name="Luo G."/>
        </authorList>
    </citation>
    <scope>NUCLEOTIDE SEQUENCE [LARGE SCALE GENOMIC DNA]</scope>
    <source>
        <strain evidence="5 6">AM23-3</strain>
    </source>
</reference>
<dbReference type="InterPro" id="IPR023187">
    <property type="entry name" value="Tscrpt_reg_MarR-type_CS"/>
</dbReference>